<name>A6BL09_9FIRM</name>
<dbReference type="AlphaFoldDB" id="A6BL09"/>
<comment type="caution">
    <text evidence="1">The sequence shown here is derived from an EMBL/GenBank/DDBJ whole genome shotgun (WGS) entry which is preliminary data.</text>
</comment>
<gene>
    <name evidence="1" type="ORF">DORLON_03023</name>
</gene>
<dbReference type="eggNOG" id="ENOG50331NP">
    <property type="taxonomic scope" value="Bacteria"/>
</dbReference>
<dbReference type="Proteomes" id="UP000004016">
    <property type="component" value="Unassembled WGS sequence"/>
</dbReference>
<dbReference type="EMBL" id="AAXB02000044">
    <property type="protein sequence ID" value="EDM61623.1"/>
    <property type="molecule type" value="Genomic_DNA"/>
</dbReference>
<protein>
    <submittedName>
        <fullName evidence="1">Uncharacterized protein</fullName>
    </submittedName>
</protein>
<accession>A6BL09</accession>
<organism evidence="1 2">
    <name type="scientific">Dorea longicatena DSM 13814</name>
    <dbReference type="NCBI Taxonomy" id="411462"/>
    <lineage>
        <taxon>Bacteria</taxon>
        <taxon>Bacillati</taxon>
        <taxon>Bacillota</taxon>
        <taxon>Clostridia</taxon>
        <taxon>Lachnospirales</taxon>
        <taxon>Lachnospiraceae</taxon>
        <taxon>Dorea</taxon>
    </lineage>
</organism>
<reference evidence="1 2" key="1">
    <citation type="submission" date="2007-03" db="EMBL/GenBank/DDBJ databases">
        <authorList>
            <person name="Fulton L."/>
            <person name="Clifton S."/>
            <person name="Fulton B."/>
            <person name="Xu J."/>
            <person name="Minx P."/>
            <person name="Pepin K.H."/>
            <person name="Johnson M."/>
            <person name="Thiruvilangam P."/>
            <person name="Bhonagiri V."/>
            <person name="Nash W.E."/>
            <person name="Mardis E.R."/>
            <person name="Wilson R.K."/>
        </authorList>
    </citation>
    <scope>NUCLEOTIDE SEQUENCE [LARGE SCALE GENOMIC DNA]</scope>
    <source>
        <strain evidence="1 2">DSM 13814</strain>
    </source>
</reference>
<evidence type="ECO:0000313" key="2">
    <source>
        <dbReference type="Proteomes" id="UP000004016"/>
    </source>
</evidence>
<dbReference type="HOGENOM" id="CLU_117550_0_0_9"/>
<proteinExistence type="predicted"/>
<evidence type="ECO:0000313" key="1">
    <source>
        <dbReference type="EMBL" id="EDM61623.1"/>
    </source>
</evidence>
<reference evidence="1 2" key="2">
    <citation type="submission" date="2007-04" db="EMBL/GenBank/DDBJ databases">
        <title>Draft genome sequence of Dorea longicatena (DSM 13814).</title>
        <authorList>
            <person name="Sudarsanam P."/>
            <person name="Ley R."/>
            <person name="Guruge J."/>
            <person name="Turnbaugh P.J."/>
            <person name="Mahowald M."/>
            <person name="Liep D."/>
            <person name="Gordon J."/>
        </authorList>
    </citation>
    <scope>NUCLEOTIDE SEQUENCE [LARGE SCALE GENOMIC DNA]</scope>
    <source>
        <strain evidence="1 2">DSM 13814</strain>
    </source>
</reference>
<sequence>MSTHLSLTGLSPSLAGFPKTGLLNLLNQLCGPNPGMHAPRFGLFRFRSPLLTESHVVFSSSGYLDVSVHRVPLLTLCIGVRILEVCSSGFPHSEISGSKDICSSPKLFAAYHVFHRLLVPRHPPYALSSMTNLLSFTGMNEKLHRYSVIGVGLRSILFKSVFFRQ</sequence>